<evidence type="ECO:0000313" key="2">
    <source>
        <dbReference type="Proteomes" id="UP001161409"/>
    </source>
</evidence>
<evidence type="ECO:0000313" key="1">
    <source>
        <dbReference type="EMBL" id="GLQ07610.1"/>
    </source>
</evidence>
<reference evidence="1" key="1">
    <citation type="journal article" date="2014" name="Int. J. Syst. Evol. Microbiol.">
        <title>Complete genome of a new Firmicutes species belonging to the dominant human colonic microbiota ('Ruminococcus bicirculans') reveals two chromosomes and a selective capacity to utilize plant glucans.</title>
        <authorList>
            <consortium name="NISC Comparative Sequencing Program"/>
            <person name="Wegmann U."/>
            <person name="Louis P."/>
            <person name="Goesmann A."/>
            <person name="Henrissat B."/>
            <person name="Duncan S.H."/>
            <person name="Flint H.J."/>
        </authorList>
    </citation>
    <scope>NUCLEOTIDE SEQUENCE</scope>
    <source>
        <strain evidence="1">NBRC 103408</strain>
    </source>
</reference>
<protein>
    <submittedName>
        <fullName evidence="1">Uncharacterized protein</fullName>
    </submittedName>
</protein>
<accession>A0ABQ5U7A5</accession>
<reference evidence="1" key="2">
    <citation type="submission" date="2023-01" db="EMBL/GenBank/DDBJ databases">
        <title>Draft genome sequence of Sneathiella chinensis strain NBRC 103408.</title>
        <authorList>
            <person name="Sun Q."/>
            <person name="Mori K."/>
        </authorList>
    </citation>
    <scope>NUCLEOTIDE SEQUENCE</scope>
    <source>
        <strain evidence="1">NBRC 103408</strain>
    </source>
</reference>
<sequence>MMHQLELEEIVNGLKADISRPAGLDRKTVADRANMANAAALAMLTETVAEKNDAPLAAKAADLRMLARELGDITDYIATLEQRSAKR</sequence>
<gene>
    <name evidence="1" type="ORF">GCM10007924_28310</name>
</gene>
<proteinExistence type="predicted"/>
<dbReference type="Proteomes" id="UP001161409">
    <property type="component" value="Unassembled WGS sequence"/>
</dbReference>
<comment type="caution">
    <text evidence="1">The sequence shown here is derived from an EMBL/GenBank/DDBJ whole genome shotgun (WGS) entry which is preliminary data.</text>
</comment>
<dbReference type="EMBL" id="BSNF01000008">
    <property type="protein sequence ID" value="GLQ07610.1"/>
    <property type="molecule type" value="Genomic_DNA"/>
</dbReference>
<keyword evidence="2" id="KW-1185">Reference proteome</keyword>
<organism evidence="1 2">
    <name type="scientific">Sneathiella chinensis</name>
    <dbReference type="NCBI Taxonomy" id="349750"/>
    <lineage>
        <taxon>Bacteria</taxon>
        <taxon>Pseudomonadati</taxon>
        <taxon>Pseudomonadota</taxon>
        <taxon>Alphaproteobacteria</taxon>
        <taxon>Sneathiellales</taxon>
        <taxon>Sneathiellaceae</taxon>
        <taxon>Sneathiella</taxon>
    </lineage>
</organism>
<dbReference type="RefSeq" id="WP_169561673.1">
    <property type="nucleotide sequence ID" value="NZ_BSNF01000008.1"/>
</dbReference>
<name>A0ABQ5U7A5_9PROT</name>